<gene>
    <name evidence="2" type="ORF">C485_17727</name>
</gene>
<dbReference type="RefSeq" id="WP_007110760.1">
    <property type="nucleotide sequence ID" value="NZ_AOIK01000043.1"/>
</dbReference>
<evidence type="ECO:0000313" key="2">
    <source>
        <dbReference type="EMBL" id="ELY83616.1"/>
    </source>
</evidence>
<dbReference type="Pfam" id="PF26449">
    <property type="entry name" value="DUF8128"/>
    <property type="match status" value="1"/>
</dbReference>
<dbReference type="InterPro" id="IPR058441">
    <property type="entry name" value="DUF8128"/>
</dbReference>
<sequence length="326" mass="37607">MNLVPRRFQNITKELSEEQAEQLRHPIEPGYTVEVKPPKDKDIPTTLTRFVRGITEIQTKWLKTRNVSPITAFEIRRSTPSQIRFQYTVPTKRLERKLRTHLTTEIPGVKFDTGTKGLPVTAEDAVGGGYLSAGRMDCYPFRTSFDDPPMNSVATSLHRHAMQDTKVVIQLLFQPVAGKPLRRWYWKRRAYQRRNYLKKEKEKLWGSRSPTKREKTQAQQVEAKAGSKRFHTSIRFAVIGAQEYTPSRIKELAGGFNIYENRDSGQYLDITTLSPVLENRLIQFCQAIANRRFQGWSRSFHTSTKELSALVSLPNQPMKNIENAQP</sequence>
<dbReference type="EMBL" id="AOIK01000043">
    <property type="protein sequence ID" value="ELY83616.1"/>
    <property type="molecule type" value="Genomic_DNA"/>
</dbReference>
<evidence type="ECO:0000259" key="1">
    <source>
        <dbReference type="Pfam" id="PF26449"/>
    </source>
</evidence>
<organism evidence="2 3">
    <name type="scientific">Natrinema altunense (strain JCM 12890 / CGMCC 1.3731 / AJ2)</name>
    <dbReference type="NCBI Taxonomy" id="1227494"/>
    <lineage>
        <taxon>Archaea</taxon>
        <taxon>Methanobacteriati</taxon>
        <taxon>Methanobacteriota</taxon>
        <taxon>Stenosarchaea group</taxon>
        <taxon>Halobacteria</taxon>
        <taxon>Halobacteriales</taxon>
        <taxon>Natrialbaceae</taxon>
        <taxon>Natrinema</taxon>
    </lineage>
</organism>
<comment type="caution">
    <text evidence="2">The sequence shown here is derived from an EMBL/GenBank/DDBJ whole genome shotgun (WGS) entry which is preliminary data.</text>
</comment>
<evidence type="ECO:0000313" key="3">
    <source>
        <dbReference type="Proteomes" id="UP000011511"/>
    </source>
</evidence>
<dbReference type="PATRIC" id="fig|1227494.3.peg.3555"/>
<dbReference type="AlphaFoldDB" id="L9ZC82"/>
<reference evidence="2 3" key="1">
    <citation type="journal article" date="2014" name="PLoS Genet.">
        <title>Phylogenetically driven sequencing of extremely halophilic archaea reveals strategies for static and dynamic osmo-response.</title>
        <authorList>
            <person name="Becker E.A."/>
            <person name="Seitzer P.M."/>
            <person name="Tritt A."/>
            <person name="Larsen D."/>
            <person name="Krusor M."/>
            <person name="Yao A.I."/>
            <person name="Wu D."/>
            <person name="Madern D."/>
            <person name="Eisen J.A."/>
            <person name="Darling A.E."/>
            <person name="Facciotti M.T."/>
        </authorList>
    </citation>
    <scope>NUCLEOTIDE SEQUENCE [LARGE SCALE GENOMIC DNA]</scope>
    <source>
        <strain evidence="2 3">JCM 12890</strain>
    </source>
</reference>
<proteinExistence type="predicted"/>
<protein>
    <recommendedName>
        <fullName evidence="1">DUF8128 domain-containing protein</fullName>
    </recommendedName>
</protein>
<keyword evidence="3" id="KW-1185">Reference proteome</keyword>
<dbReference type="Proteomes" id="UP000011511">
    <property type="component" value="Unassembled WGS sequence"/>
</dbReference>
<dbReference type="eggNOG" id="arCOG08907">
    <property type="taxonomic scope" value="Archaea"/>
</dbReference>
<accession>L9ZC82</accession>
<name>L9ZC82_NATA2</name>
<feature type="domain" description="DUF8128" evidence="1">
    <location>
        <begin position="7"/>
        <end position="325"/>
    </location>
</feature>